<evidence type="ECO:0000313" key="2">
    <source>
        <dbReference type="Proteomes" id="UP000199406"/>
    </source>
</evidence>
<accession>A0A1G7LJ73</accession>
<name>A0A1G7LJ73_9ACTN</name>
<dbReference type="Proteomes" id="UP000199406">
    <property type="component" value="Unassembled WGS sequence"/>
</dbReference>
<proteinExistence type="predicted"/>
<reference evidence="2" key="1">
    <citation type="submission" date="2016-10" db="EMBL/GenBank/DDBJ databases">
        <authorList>
            <person name="Varghese N."/>
            <person name="Submissions S."/>
        </authorList>
    </citation>
    <scope>NUCLEOTIDE SEQUENCE [LARGE SCALE GENOMIC DNA]</scope>
    <source>
        <strain evidence="2">DSM 44268</strain>
    </source>
</reference>
<dbReference type="RefSeq" id="WP_091766435.1">
    <property type="nucleotide sequence ID" value="NZ_FNBT01000004.1"/>
</dbReference>
<keyword evidence="2" id="KW-1185">Reference proteome</keyword>
<protein>
    <submittedName>
        <fullName evidence="1">Uncharacterized protein</fullName>
    </submittedName>
</protein>
<evidence type="ECO:0000313" key="1">
    <source>
        <dbReference type="EMBL" id="SDF49582.1"/>
    </source>
</evidence>
<dbReference type="EMBL" id="FNBT01000004">
    <property type="protein sequence ID" value="SDF49582.1"/>
    <property type="molecule type" value="Genomic_DNA"/>
</dbReference>
<dbReference type="OrthoDB" id="8478864at2"/>
<organism evidence="1 2">
    <name type="scientific">Blastococcus aurantiacus</name>
    <dbReference type="NCBI Taxonomy" id="1550231"/>
    <lineage>
        <taxon>Bacteria</taxon>
        <taxon>Bacillati</taxon>
        <taxon>Actinomycetota</taxon>
        <taxon>Actinomycetes</taxon>
        <taxon>Geodermatophilales</taxon>
        <taxon>Geodermatophilaceae</taxon>
        <taxon>Blastococcus</taxon>
    </lineage>
</organism>
<gene>
    <name evidence="1" type="ORF">SAMN05660662_2354</name>
</gene>
<dbReference type="AlphaFoldDB" id="A0A1G7LJ73"/>
<sequence>MRTHRWEATTSAGSSTVDRGEWRWVIQWQLLLRSAKSETRVAASADYALERAVRRIVDIRATTGRGRVPAGR</sequence>